<reference evidence="1" key="1">
    <citation type="journal article" date="2015" name="Nature">
        <title>Complex archaea that bridge the gap between prokaryotes and eukaryotes.</title>
        <authorList>
            <person name="Spang A."/>
            <person name="Saw J.H."/>
            <person name="Jorgensen S.L."/>
            <person name="Zaremba-Niedzwiedzka K."/>
            <person name="Martijn J."/>
            <person name="Lind A.E."/>
            <person name="van Eijk R."/>
            <person name="Schleper C."/>
            <person name="Guy L."/>
            <person name="Ettema T.J."/>
        </authorList>
    </citation>
    <scope>NUCLEOTIDE SEQUENCE</scope>
</reference>
<dbReference type="AlphaFoldDB" id="A0A0F9G1R5"/>
<dbReference type="EMBL" id="LAZR01019421">
    <property type="protein sequence ID" value="KKL92598.1"/>
    <property type="molecule type" value="Genomic_DNA"/>
</dbReference>
<accession>A0A0F9G1R5</accession>
<proteinExistence type="predicted"/>
<evidence type="ECO:0000313" key="1">
    <source>
        <dbReference type="EMBL" id="KKL92598.1"/>
    </source>
</evidence>
<feature type="non-terminal residue" evidence="1">
    <location>
        <position position="79"/>
    </location>
</feature>
<comment type="caution">
    <text evidence="1">The sequence shown here is derived from an EMBL/GenBank/DDBJ whole genome shotgun (WGS) entry which is preliminary data.</text>
</comment>
<organism evidence="1">
    <name type="scientific">marine sediment metagenome</name>
    <dbReference type="NCBI Taxonomy" id="412755"/>
    <lineage>
        <taxon>unclassified sequences</taxon>
        <taxon>metagenomes</taxon>
        <taxon>ecological metagenomes</taxon>
    </lineage>
</organism>
<sequence length="79" mass="8621">MRGAEGTDGYRFYITATQRLDLKTSQAGPVQETFGTTTCTNLEWQQVVATRSGAVVKLYRNEVDVVEVSGTHINPVSAV</sequence>
<dbReference type="Gene3D" id="2.60.120.200">
    <property type="match status" value="1"/>
</dbReference>
<protein>
    <submittedName>
        <fullName evidence="1">Uncharacterized protein</fullName>
    </submittedName>
</protein>
<name>A0A0F9G1R5_9ZZZZ</name>
<gene>
    <name evidence="1" type="ORF">LCGC14_1883120</name>
</gene>